<keyword evidence="2" id="KW-1185">Reference proteome</keyword>
<proteinExistence type="predicted"/>
<gene>
    <name evidence="1" type="ORF">DCAR_0100948</name>
</gene>
<dbReference type="Gramene" id="KZN08452">
    <property type="protein sequence ID" value="KZN08452"/>
    <property type="gene ID" value="DCAR_000998"/>
</dbReference>
<name>A0A166G222_DAUCS</name>
<reference evidence="1" key="2">
    <citation type="submission" date="2022-03" db="EMBL/GenBank/DDBJ databases">
        <title>Draft title - Genomic analysis of global carrot germplasm unveils the trajectory of domestication and the origin of high carotenoid orange carrot.</title>
        <authorList>
            <person name="Iorizzo M."/>
            <person name="Ellison S."/>
            <person name="Senalik D."/>
            <person name="Macko-Podgorni A."/>
            <person name="Grzebelus D."/>
            <person name="Bostan H."/>
            <person name="Rolling W."/>
            <person name="Curaba J."/>
            <person name="Simon P."/>
        </authorList>
    </citation>
    <scope>NUCLEOTIDE SEQUENCE</scope>
    <source>
        <tissue evidence="1">Leaf</tissue>
    </source>
</reference>
<evidence type="ECO:0000313" key="2">
    <source>
        <dbReference type="Proteomes" id="UP000077755"/>
    </source>
</evidence>
<dbReference type="Proteomes" id="UP000077755">
    <property type="component" value="Chromosome 1"/>
</dbReference>
<reference evidence="1" key="1">
    <citation type="journal article" date="2016" name="Nat. Genet.">
        <title>A high-quality carrot genome assembly provides new insights into carotenoid accumulation and asterid genome evolution.</title>
        <authorList>
            <person name="Iorizzo M."/>
            <person name="Ellison S."/>
            <person name="Senalik D."/>
            <person name="Zeng P."/>
            <person name="Satapoomin P."/>
            <person name="Huang J."/>
            <person name="Bowman M."/>
            <person name="Iovene M."/>
            <person name="Sanseverino W."/>
            <person name="Cavagnaro P."/>
            <person name="Yildiz M."/>
            <person name="Macko-Podgorni A."/>
            <person name="Moranska E."/>
            <person name="Grzebelus E."/>
            <person name="Grzebelus D."/>
            <person name="Ashrafi H."/>
            <person name="Zheng Z."/>
            <person name="Cheng S."/>
            <person name="Spooner D."/>
            <person name="Van Deynze A."/>
            <person name="Simon P."/>
        </authorList>
    </citation>
    <scope>NUCLEOTIDE SEQUENCE</scope>
    <source>
        <tissue evidence="1">Leaf</tissue>
    </source>
</reference>
<sequence length="69" mass="7665">MVHGNGRANGRPLEASHSALNVVKAGKANELCGKESTTECKGKHKRDAREEEARHVFENQDYIYTQSIP</sequence>
<dbReference type="EMBL" id="CP093343">
    <property type="protein sequence ID" value="WOG81797.1"/>
    <property type="molecule type" value="Genomic_DNA"/>
</dbReference>
<organism evidence="1 2">
    <name type="scientific">Daucus carota subsp. sativus</name>
    <name type="common">Carrot</name>
    <dbReference type="NCBI Taxonomy" id="79200"/>
    <lineage>
        <taxon>Eukaryota</taxon>
        <taxon>Viridiplantae</taxon>
        <taxon>Streptophyta</taxon>
        <taxon>Embryophyta</taxon>
        <taxon>Tracheophyta</taxon>
        <taxon>Spermatophyta</taxon>
        <taxon>Magnoliopsida</taxon>
        <taxon>eudicotyledons</taxon>
        <taxon>Gunneridae</taxon>
        <taxon>Pentapetalae</taxon>
        <taxon>asterids</taxon>
        <taxon>campanulids</taxon>
        <taxon>Apiales</taxon>
        <taxon>Apiaceae</taxon>
        <taxon>Apioideae</taxon>
        <taxon>Scandiceae</taxon>
        <taxon>Daucinae</taxon>
        <taxon>Daucus</taxon>
        <taxon>Daucus sect. Daucus</taxon>
    </lineage>
</organism>
<protein>
    <submittedName>
        <fullName evidence="1">Uncharacterized protein</fullName>
    </submittedName>
</protein>
<evidence type="ECO:0000313" key="1">
    <source>
        <dbReference type="EMBL" id="WOG81797.1"/>
    </source>
</evidence>
<accession>A0A166G222</accession>
<dbReference type="AlphaFoldDB" id="A0A166G222"/>